<dbReference type="Pfam" id="PF00651">
    <property type="entry name" value="BTB"/>
    <property type="match status" value="1"/>
</dbReference>
<keyword evidence="1" id="KW-0175">Coiled coil</keyword>
<evidence type="ECO:0000259" key="2">
    <source>
        <dbReference type="PROSITE" id="PS50097"/>
    </source>
</evidence>
<sequence>MPSPSVDLTRRFLNPKYADLHVRCGEKSFHIHRAVVCSASEVLAMEVDNNIIEANMRVIEHTRFDAATMDKMFQYLYRGDYTFDPADSMATIVPGDDTAIKALSLLSIDENASNEAVHRLASHVRVHAAAGHYELEDLEQLAVAKFSLERERFEPLSSRDLIAIVVVVDDHPSNAATELRREALGTALSNRKKYLASPEFLRSLLEQHELRAFASSFFEGVTSYHESELDNVVQDFSSEIHKLQRELHDVSCEKNAAYLDSKAHSSDVKSLWTIEKAELQRELVLSRTSRDIDLKEKEECHERVVRGLNSEKVKLKSELVAAQSRNDTLQARQLLHNATIASLERQKEILQTSGNASAENYQKMHQVVDQLVELNRSSQCRHCGYDFIYELERWGETGYLARCVVCRTRHFAGPNDGCI</sequence>
<dbReference type="OrthoDB" id="3648668at2759"/>
<dbReference type="AlphaFoldDB" id="A0A2D3V7G5"/>
<dbReference type="PANTHER" id="PTHR47843:SF5">
    <property type="entry name" value="BTB_POZ DOMAIN PROTEIN"/>
    <property type="match status" value="1"/>
</dbReference>
<dbReference type="InterPro" id="IPR011333">
    <property type="entry name" value="SKP1/BTB/POZ_sf"/>
</dbReference>
<dbReference type="GeneID" id="35604715"/>
<accession>A0A2D3V7G5</accession>
<dbReference type="Proteomes" id="UP000225277">
    <property type="component" value="Unassembled WGS sequence"/>
</dbReference>
<keyword evidence="4" id="KW-1185">Reference proteome</keyword>
<reference evidence="3 4" key="1">
    <citation type="submission" date="2016-03" db="EMBL/GenBank/DDBJ databases">
        <authorList>
            <person name="Ploux O."/>
        </authorList>
    </citation>
    <scope>NUCLEOTIDE SEQUENCE [LARGE SCALE GENOMIC DNA]</scope>
    <source>
        <strain evidence="3 4">URUG2</strain>
    </source>
</reference>
<dbReference type="InterPro" id="IPR000210">
    <property type="entry name" value="BTB/POZ_dom"/>
</dbReference>
<evidence type="ECO:0000313" key="3">
    <source>
        <dbReference type="EMBL" id="CZT23933.1"/>
    </source>
</evidence>
<dbReference type="Gene3D" id="3.30.710.10">
    <property type="entry name" value="Potassium Channel Kv1.1, Chain A"/>
    <property type="match status" value="1"/>
</dbReference>
<dbReference type="CDD" id="cd18186">
    <property type="entry name" value="BTB_POZ_ZBTB_KLHL-like"/>
    <property type="match status" value="1"/>
</dbReference>
<protein>
    <recommendedName>
        <fullName evidence="2">BTB domain-containing protein</fullName>
    </recommendedName>
</protein>
<dbReference type="PANTHER" id="PTHR47843">
    <property type="entry name" value="BTB DOMAIN-CONTAINING PROTEIN-RELATED"/>
    <property type="match status" value="1"/>
</dbReference>
<dbReference type="RefSeq" id="XP_023630657.1">
    <property type="nucleotide sequence ID" value="XM_023774889.1"/>
</dbReference>
<name>A0A2D3V7G5_9PEZI</name>
<dbReference type="EMBL" id="FJUY01000018">
    <property type="protein sequence ID" value="CZT23933.1"/>
    <property type="molecule type" value="Genomic_DNA"/>
</dbReference>
<dbReference type="SUPFAM" id="SSF54695">
    <property type="entry name" value="POZ domain"/>
    <property type="match status" value="1"/>
</dbReference>
<gene>
    <name evidence="3" type="ORF">RCC_09648</name>
</gene>
<proteinExistence type="predicted"/>
<organism evidence="3 4">
    <name type="scientific">Ramularia collo-cygni</name>
    <dbReference type="NCBI Taxonomy" id="112498"/>
    <lineage>
        <taxon>Eukaryota</taxon>
        <taxon>Fungi</taxon>
        <taxon>Dikarya</taxon>
        <taxon>Ascomycota</taxon>
        <taxon>Pezizomycotina</taxon>
        <taxon>Dothideomycetes</taxon>
        <taxon>Dothideomycetidae</taxon>
        <taxon>Mycosphaerellales</taxon>
        <taxon>Mycosphaerellaceae</taxon>
        <taxon>Ramularia</taxon>
    </lineage>
</organism>
<evidence type="ECO:0000256" key="1">
    <source>
        <dbReference type="SAM" id="Coils"/>
    </source>
</evidence>
<dbReference type="PROSITE" id="PS50097">
    <property type="entry name" value="BTB"/>
    <property type="match status" value="1"/>
</dbReference>
<feature type="domain" description="BTB" evidence="2">
    <location>
        <begin position="18"/>
        <end position="85"/>
    </location>
</feature>
<dbReference type="STRING" id="112498.A0A2D3V7G5"/>
<feature type="coiled-coil region" evidence="1">
    <location>
        <begin position="305"/>
        <end position="332"/>
    </location>
</feature>
<evidence type="ECO:0000313" key="4">
    <source>
        <dbReference type="Proteomes" id="UP000225277"/>
    </source>
</evidence>